<evidence type="ECO:0000313" key="2">
    <source>
        <dbReference type="EMBL" id="BCA90347.1"/>
    </source>
</evidence>
<feature type="transmembrane region" description="Helical" evidence="1">
    <location>
        <begin position="27"/>
        <end position="46"/>
    </location>
</feature>
<dbReference type="EMBL" id="AP022821">
    <property type="protein sequence ID" value="BCA90347.1"/>
    <property type="molecule type" value="Genomic_DNA"/>
</dbReference>
<keyword evidence="1" id="KW-1133">Transmembrane helix</keyword>
<accession>A0A6F8SQV7</accession>
<gene>
    <name evidence="2" type="ORF">HMSLTHF_01220</name>
</gene>
<reference evidence="2 3" key="1">
    <citation type="submission" date="2020-02" db="EMBL/GenBank/DDBJ databases">
        <title>Complete Genome Sequence of Halomonas meridiana strain BAA-801, Isolated from Deep Sea Thermal Vent.</title>
        <authorList>
            <person name="Takahashi Y."/>
            <person name="Takahashi H."/>
            <person name="Galipon J."/>
            <person name="Arakawa K."/>
        </authorList>
    </citation>
    <scope>NUCLEOTIDE SEQUENCE [LARGE SCALE GENOMIC DNA]</scope>
    <source>
        <strain evidence="2 3">Slthf1</strain>
    </source>
</reference>
<name>A0A6F8SQV7_9GAMM</name>
<evidence type="ECO:0000313" key="3">
    <source>
        <dbReference type="Proteomes" id="UP000503197"/>
    </source>
</evidence>
<keyword evidence="1" id="KW-0812">Transmembrane</keyword>
<proteinExistence type="predicted"/>
<organism evidence="2 3">
    <name type="scientific">Vreelandella aquamarina</name>
    <dbReference type="NCBI Taxonomy" id="77097"/>
    <lineage>
        <taxon>Bacteria</taxon>
        <taxon>Pseudomonadati</taxon>
        <taxon>Pseudomonadota</taxon>
        <taxon>Gammaproteobacteria</taxon>
        <taxon>Oceanospirillales</taxon>
        <taxon>Halomonadaceae</taxon>
        <taxon>Vreelandella</taxon>
    </lineage>
</organism>
<dbReference type="AlphaFoldDB" id="A0A6F8SQV7"/>
<sequence length="59" mass="6464">MPFNACSRCVAAPLSQRHLLLRVKRTLFRNLYSITAAVLGLIHSGIGPGHQRFTAVSSE</sequence>
<dbReference type="Proteomes" id="UP000503197">
    <property type="component" value="Chromosome"/>
</dbReference>
<protein>
    <submittedName>
        <fullName evidence="2">Uncharacterized protein</fullName>
    </submittedName>
</protein>
<evidence type="ECO:0000256" key="1">
    <source>
        <dbReference type="SAM" id="Phobius"/>
    </source>
</evidence>
<keyword evidence="1" id="KW-0472">Membrane</keyword>